<evidence type="ECO:0000256" key="14">
    <source>
        <dbReference type="ARBA" id="ARBA00023125"/>
    </source>
</evidence>
<evidence type="ECO:0000256" key="1">
    <source>
        <dbReference type="ARBA" id="ARBA00001936"/>
    </source>
</evidence>
<evidence type="ECO:0000313" key="26">
    <source>
        <dbReference type="Proteomes" id="UP000776164"/>
    </source>
</evidence>
<dbReference type="Gene3D" id="2.40.50.140">
    <property type="entry name" value="Nucleic acid-binding proteins"/>
    <property type="match status" value="1"/>
</dbReference>
<dbReference type="InterPro" id="IPR014146">
    <property type="entry name" value="LigD_ligase_dom"/>
</dbReference>
<dbReference type="SUPFAM" id="SSF56091">
    <property type="entry name" value="DNA ligase/mRNA capping enzyme, catalytic domain"/>
    <property type="match status" value="1"/>
</dbReference>
<evidence type="ECO:0000313" key="25">
    <source>
        <dbReference type="EMBL" id="MBM7471800.1"/>
    </source>
</evidence>
<dbReference type="Pfam" id="PF01068">
    <property type="entry name" value="DNA_ligase_A_M"/>
    <property type="match status" value="1"/>
</dbReference>
<feature type="compositionally biased region" description="Gly residues" evidence="23">
    <location>
        <begin position="528"/>
        <end position="537"/>
    </location>
</feature>
<comment type="similarity">
    <text evidence="21">In the C-terminal section; belongs to the ATP-dependent DNA ligase family.</text>
</comment>
<evidence type="ECO:0000256" key="23">
    <source>
        <dbReference type="SAM" id="MobiDB-lite"/>
    </source>
</evidence>
<sequence length="895" mass="96598">MSTQGGTKHEKASEIITVSVGGHRLRLTNLDKVLYPEAGTTKADVLQYYSDISEVMVPYTRDRPATRKRWVHGVGTAGHPGPMFFQKNLDDSTPSWVKRRTISHSDHDNEYPLVNDLATLTWLAQIAALEIHVPQWRFGGAAGSAAGGAAGAPNNPDRLVLDLDPGEGAGLLECAEVARFAREILQDMGLDPMPVTSGSKGIHLYAALDGSQTSEQVSAVAHELARVLESDHPELIVSDMKKSLRAGKVLVDWSQNSRAKTTVAPYSLRGRERPTVAAPRTWRELASPKLAQLEYGEVLARVKRRGDPLAVILDDDLAGDAGAASVPERDALHTYRSKRDRTKTPEPVPDAPPTPGVGNTFVIQKHAARRLHYDFRLERDGVLVSWAIPKGPPTDGHQNHLAVQTEDHPLEYGSFEGSIPRGEYGAGTVEIWDEGTYDLEKWRPGKEIIATLHGSREGGLGGDRKFALIHTGRGDNADNWLIHLMSEKYNAESEARHAALPPQADDEAPELNARLRAAQPEKNVTGSKGAGSKGAGSNGADSPSAGPGNAGLKTVAPMLATAGTAADVKSGHWAYEMKWDGIRAMASVERSASDLPVVRLSSRSGSDLTQKYPDLLDTLRDSANGHGLVLDGEIVAFDDSGRPSFGRLQQRMNLQGESDISRAVKAVAVHYIVFDVVEVDGVSKLATPYSERRRLMEALVEPPPGSRVQVPPAFDGDYDAAFQSSVDLGLEGIVAKRVNGTYSAGRRSRAWIKIKHHRAQEVVVGGWRVGAGRREHGVGSLLLGIPSAGVQAGSSGGSSARSSALTGTLQYIGRVGTGFSDAELDRLIDTFAGIQSDECPFDDLPREARAGARWLKPELVGEVEFVEWTAAGILRQPTWRGWRPDKAPHSVVRES</sequence>
<evidence type="ECO:0000256" key="9">
    <source>
        <dbReference type="ARBA" id="ARBA00022763"/>
    </source>
</evidence>
<evidence type="ECO:0000256" key="21">
    <source>
        <dbReference type="ARBA" id="ARBA00049981"/>
    </source>
</evidence>
<evidence type="ECO:0000256" key="7">
    <source>
        <dbReference type="ARBA" id="ARBA00022723"/>
    </source>
</evidence>
<evidence type="ECO:0000256" key="16">
    <source>
        <dbReference type="ARBA" id="ARBA00023204"/>
    </source>
</evidence>
<evidence type="ECO:0000256" key="15">
    <source>
        <dbReference type="ARBA" id="ARBA00023172"/>
    </source>
</evidence>
<protein>
    <recommendedName>
        <fullName evidence="2">DNA ligase (ATP)</fullName>
        <ecNumber evidence="2">6.5.1.1</ecNumber>
    </recommendedName>
    <alternativeName>
        <fullName evidence="19">NHEJ DNA polymerase</fullName>
    </alternativeName>
</protein>
<dbReference type="NCBIfam" id="NF007210">
    <property type="entry name" value="PRK09632.1"/>
    <property type="match status" value="1"/>
</dbReference>
<evidence type="ECO:0000256" key="18">
    <source>
        <dbReference type="ARBA" id="ARBA00023268"/>
    </source>
</evidence>
<keyword evidence="13" id="KW-0239">DNA-directed DNA polymerase</keyword>
<keyword evidence="3 25" id="KW-0436">Ligase</keyword>
<evidence type="ECO:0000256" key="3">
    <source>
        <dbReference type="ARBA" id="ARBA00022598"/>
    </source>
</evidence>
<keyword evidence="26" id="KW-1185">Reference proteome</keyword>
<evidence type="ECO:0000256" key="8">
    <source>
        <dbReference type="ARBA" id="ARBA00022741"/>
    </source>
</evidence>
<evidence type="ECO:0000256" key="13">
    <source>
        <dbReference type="ARBA" id="ARBA00022932"/>
    </source>
</evidence>
<dbReference type="Pfam" id="PF21686">
    <property type="entry name" value="LigD_Prim-Pol"/>
    <property type="match status" value="1"/>
</dbReference>
<comment type="cofactor">
    <cofactor evidence="1">
        <name>Mn(2+)</name>
        <dbReference type="ChEBI" id="CHEBI:29035"/>
    </cofactor>
</comment>
<comment type="similarity">
    <text evidence="22">In the N-terminal section; belongs to the LigD polymerase family.</text>
</comment>
<keyword evidence="18" id="KW-0511">Multifunctional enzyme</keyword>
<dbReference type="PANTHER" id="PTHR42705">
    <property type="entry name" value="BIFUNCTIONAL NON-HOMOLOGOUS END JOINING PROTEIN LIGD"/>
    <property type="match status" value="1"/>
</dbReference>
<dbReference type="InterPro" id="IPR014145">
    <property type="entry name" value="LigD_pol_dom"/>
</dbReference>
<keyword evidence="12" id="KW-0067">ATP-binding</keyword>
<reference evidence="25 26" key="1">
    <citation type="submission" date="2021-01" db="EMBL/GenBank/DDBJ databases">
        <title>Sequencing the genomes of 1000 actinobacteria strains.</title>
        <authorList>
            <person name="Klenk H.-P."/>
        </authorList>
    </citation>
    <scope>NUCLEOTIDE SEQUENCE [LARGE SCALE GENOMIC DNA]</scope>
    <source>
        <strain evidence="25 26">DSM 13057</strain>
    </source>
</reference>
<organism evidence="25 26">
    <name type="scientific">Subtercola frigoramans</name>
    <dbReference type="NCBI Taxonomy" id="120298"/>
    <lineage>
        <taxon>Bacteria</taxon>
        <taxon>Bacillati</taxon>
        <taxon>Actinomycetota</taxon>
        <taxon>Actinomycetes</taxon>
        <taxon>Micrococcales</taxon>
        <taxon>Microbacteriaceae</taxon>
        <taxon>Subtercola</taxon>
    </lineage>
</organism>
<dbReference type="Gene3D" id="3.30.470.30">
    <property type="entry name" value="DNA ligase/mRNA capping enzyme"/>
    <property type="match status" value="1"/>
</dbReference>
<keyword evidence="5" id="KW-0548">Nucleotidyltransferase</keyword>
<evidence type="ECO:0000256" key="2">
    <source>
        <dbReference type="ARBA" id="ARBA00012727"/>
    </source>
</evidence>
<keyword evidence="8" id="KW-0547">Nucleotide-binding</keyword>
<evidence type="ECO:0000256" key="5">
    <source>
        <dbReference type="ARBA" id="ARBA00022695"/>
    </source>
</evidence>
<evidence type="ECO:0000256" key="11">
    <source>
        <dbReference type="ARBA" id="ARBA00022839"/>
    </source>
</evidence>
<proteinExistence type="inferred from homology"/>
<accession>A0ABS2L4Y5</accession>
<dbReference type="InterPro" id="IPR033649">
    <property type="entry name" value="MtLigD_Pol-like"/>
</dbReference>
<keyword evidence="17" id="KW-0464">Manganese</keyword>
<comment type="catalytic activity">
    <reaction evidence="20">
        <text>ATP + (deoxyribonucleotide)n-3'-hydroxyl + 5'-phospho-(deoxyribonucleotide)m = (deoxyribonucleotide)n+m + AMP + diphosphate.</text>
        <dbReference type="EC" id="6.5.1.1"/>
    </reaction>
</comment>
<evidence type="ECO:0000256" key="6">
    <source>
        <dbReference type="ARBA" id="ARBA00022722"/>
    </source>
</evidence>
<evidence type="ECO:0000256" key="22">
    <source>
        <dbReference type="ARBA" id="ARBA00049990"/>
    </source>
</evidence>
<dbReference type="NCBIfam" id="TIGR02779">
    <property type="entry name" value="NHEJ_ligase_lig"/>
    <property type="match status" value="1"/>
</dbReference>
<dbReference type="CDD" id="cd04863">
    <property type="entry name" value="MtLigD_Pol_like"/>
    <property type="match status" value="1"/>
</dbReference>
<dbReference type="InterPro" id="IPR052171">
    <property type="entry name" value="NHEJ_LigD"/>
</dbReference>
<keyword evidence="15" id="KW-0233">DNA recombination</keyword>
<dbReference type="GO" id="GO:0003910">
    <property type="term" value="F:DNA ligase (ATP) activity"/>
    <property type="evidence" value="ECO:0007669"/>
    <property type="project" value="UniProtKB-EC"/>
</dbReference>
<evidence type="ECO:0000259" key="24">
    <source>
        <dbReference type="PROSITE" id="PS50160"/>
    </source>
</evidence>
<keyword evidence="6" id="KW-0540">Nuclease</keyword>
<evidence type="ECO:0000256" key="4">
    <source>
        <dbReference type="ARBA" id="ARBA00022679"/>
    </source>
</evidence>
<dbReference type="NCBIfam" id="TIGR02778">
    <property type="entry name" value="ligD_pol"/>
    <property type="match status" value="1"/>
</dbReference>
<dbReference type="EMBL" id="JAFBBU010000001">
    <property type="protein sequence ID" value="MBM7471800.1"/>
    <property type="molecule type" value="Genomic_DNA"/>
</dbReference>
<dbReference type="CDD" id="cd07906">
    <property type="entry name" value="Adenylation_DNA_ligase_LigD_LigC"/>
    <property type="match status" value="1"/>
</dbReference>
<keyword evidence="11" id="KW-0269">Exonuclease</keyword>
<keyword evidence="14" id="KW-0238">DNA-binding</keyword>
<evidence type="ECO:0000256" key="19">
    <source>
        <dbReference type="ARBA" id="ARBA00029943"/>
    </source>
</evidence>
<dbReference type="Proteomes" id="UP000776164">
    <property type="component" value="Unassembled WGS sequence"/>
</dbReference>
<evidence type="ECO:0000256" key="17">
    <source>
        <dbReference type="ARBA" id="ARBA00023211"/>
    </source>
</evidence>
<evidence type="ECO:0000256" key="12">
    <source>
        <dbReference type="ARBA" id="ARBA00022840"/>
    </source>
</evidence>
<evidence type="ECO:0000256" key="10">
    <source>
        <dbReference type="ARBA" id="ARBA00022801"/>
    </source>
</evidence>
<feature type="region of interest" description="Disordered" evidence="23">
    <location>
        <begin position="518"/>
        <end position="549"/>
    </location>
</feature>
<name>A0ABS2L4Y5_9MICO</name>
<keyword evidence="7" id="KW-0479">Metal-binding</keyword>
<dbReference type="InterPro" id="IPR012309">
    <property type="entry name" value="DNA_ligase_ATP-dep_C"/>
</dbReference>
<dbReference type="PANTHER" id="PTHR42705:SF2">
    <property type="entry name" value="BIFUNCTIONAL NON-HOMOLOGOUS END JOINING PROTEIN LIGD"/>
    <property type="match status" value="1"/>
</dbReference>
<dbReference type="Gene3D" id="3.30.1490.70">
    <property type="match status" value="1"/>
</dbReference>
<keyword evidence="10" id="KW-0378">Hydrolase</keyword>
<dbReference type="InterPro" id="IPR012340">
    <property type="entry name" value="NA-bd_OB-fold"/>
</dbReference>
<keyword evidence="4" id="KW-0808">Transferase</keyword>
<evidence type="ECO:0000256" key="20">
    <source>
        <dbReference type="ARBA" id="ARBA00034003"/>
    </source>
</evidence>
<dbReference type="RefSeq" id="WP_205108041.1">
    <property type="nucleotide sequence ID" value="NZ_BAAAHT010000013.1"/>
</dbReference>
<comment type="caution">
    <text evidence="25">The sequence shown here is derived from an EMBL/GenBank/DDBJ whole genome shotgun (WGS) entry which is preliminary data.</text>
</comment>
<keyword evidence="16" id="KW-0234">DNA repair</keyword>
<dbReference type="NCBIfam" id="TIGR02777">
    <property type="entry name" value="LigD_PE_dom"/>
    <property type="match status" value="1"/>
</dbReference>
<dbReference type="InterPro" id="IPR012310">
    <property type="entry name" value="DNA_ligase_ATP-dep_cent"/>
</dbReference>
<gene>
    <name evidence="25" type="ORF">JOE66_001434</name>
</gene>
<dbReference type="SUPFAM" id="SSF50249">
    <property type="entry name" value="Nucleic acid-binding proteins"/>
    <property type="match status" value="1"/>
</dbReference>
<dbReference type="Pfam" id="PF13298">
    <property type="entry name" value="LigD_N"/>
    <property type="match status" value="1"/>
</dbReference>
<dbReference type="EC" id="6.5.1.1" evidence="2"/>
<feature type="region of interest" description="Disordered" evidence="23">
    <location>
        <begin position="322"/>
        <end position="358"/>
    </location>
</feature>
<dbReference type="Gene3D" id="3.90.920.10">
    <property type="entry name" value="DNA primase, PRIM domain"/>
    <property type="match status" value="1"/>
</dbReference>
<dbReference type="PROSITE" id="PS50160">
    <property type="entry name" value="DNA_LIGASE_A3"/>
    <property type="match status" value="1"/>
</dbReference>
<feature type="domain" description="ATP-dependent DNA ligase family profile" evidence="24">
    <location>
        <begin position="662"/>
        <end position="787"/>
    </location>
</feature>
<dbReference type="CDD" id="cd07971">
    <property type="entry name" value="OBF_DNA_ligase_LigD"/>
    <property type="match status" value="1"/>
</dbReference>
<dbReference type="Pfam" id="PF04679">
    <property type="entry name" value="DNA_ligase_A_C"/>
    <property type="match status" value="1"/>
</dbReference>
<feature type="compositionally biased region" description="Pro residues" evidence="23">
    <location>
        <begin position="346"/>
        <end position="355"/>
    </location>
</feature>
<keyword evidence="9" id="KW-0227">DNA damage</keyword>
<dbReference type="InterPro" id="IPR014144">
    <property type="entry name" value="LigD_PE_domain"/>
</dbReference>